<protein>
    <submittedName>
        <fullName evidence="1">Uncharacterized protein</fullName>
    </submittedName>
</protein>
<evidence type="ECO:0000313" key="2">
    <source>
        <dbReference type="Proteomes" id="UP000015103"/>
    </source>
</evidence>
<dbReference type="EMBL" id="ACPB03013768">
    <property type="status" value="NOT_ANNOTATED_CDS"/>
    <property type="molecule type" value="Genomic_DNA"/>
</dbReference>
<accession>T1I688</accession>
<dbReference type="AlphaFoldDB" id="T1I688"/>
<sequence>MDDKTVKLLFEKLEEMRNDMKNDVKGLESKINQYQSRLELFVKKIETIEMNFSTMSDKIKRLKLDINDYQKIKREKNLILYNVPMAENEDMQILETNVLDILKNAIKVEGFAIL</sequence>
<dbReference type="InParanoid" id="T1I688"/>
<dbReference type="EnsemblMetazoa" id="RPRC011807-RA">
    <property type="protein sequence ID" value="RPRC011807-PA"/>
    <property type="gene ID" value="RPRC011807"/>
</dbReference>
<evidence type="ECO:0000313" key="1">
    <source>
        <dbReference type="EnsemblMetazoa" id="RPRC011807-PA"/>
    </source>
</evidence>
<dbReference type="EMBL" id="ACPB03013769">
    <property type="status" value="NOT_ANNOTATED_CDS"/>
    <property type="molecule type" value="Genomic_DNA"/>
</dbReference>
<keyword evidence="2" id="KW-1185">Reference proteome</keyword>
<dbReference type="VEuPathDB" id="VectorBase:RPRC011807"/>
<dbReference type="Proteomes" id="UP000015103">
    <property type="component" value="Unassembled WGS sequence"/>
</dbReference>
<proteinExistence type="predicted"/>
<organism evidence="1 2">
    <name type="scientific">Rhodnius prolixus</name>
    <name type="common">Triatomid bug</name>
    <dbReference type="NCBI Taxonomy" id="13249"/>
    <lineage>
        <taxon>Eukaryota</taxon>
        <taxon>Metazoa</taxon>
        <taxon>Ecdysozoa</taxon>
        <taxon>Arthropoda</taxon>
        <taxon>Hexapoda</taxon>
        <taxon>Insecta</taxon>
        <taxon>Pterygota</taxon>
        <taxon>Neoptera</taxon>
        <taxon>Paraneoptera</taxon>
        <taxon>Hemiptera</taxon>
        <taxon>Heteroptera</taxon>
        <taxon>Panheteroptera</taxon>
        <taxon>Cimicomorpha</taxon>
        <taxon>Reduviidae</taxon>
        <taxon>Triatominae</taxon>
        <taxon>Rhodnius</taxon>
    </lineage>
</organism>
<name>T1I688_RHOPR</name>
<reference evidence="1" key="1">
    <citation type="submission" date="2015-05" db="UniProtKB">
        <authorList>
            <consortium name="EnsemblMetazoa"/>
        </authorList>
    </citation>
    <scope>IDENTIFICATION</scope>
</reference>
<dbReference type="HOGENOM" id="CLU_2190602_0_0_1"/>